<dbReference type="Gene3D" id="1.10.510.10">
    <property type="entry name" value="Transferase(Phosphotransferase) domain 1"/>
    <property type="match status" value="1"/>
</dbReference>
<dbReference type="Proteomes" id="UP000332933">
    <property type="component" value="Unassembled WGS sequence"/>
</dbReference>
<dbReference type="PROSITE" id="PS00108">
    <property type="entry name" value="PROTEIN_KINASE_ST"/>
    <property type="match status" value="1"/>
</dbReference>
<dbReference type="PRINTS" id="PR00109">
    <property type="entry name" value="TYRKINASE"/>
</dbReference>
<evidence type="ECO:0000256" key="2">
    <source>
        <dbReference type="ARBA" id="ARBA00022737"/>
    </source>
</evidence>
<dbReference type="PROSITE" id="PS51450">
    <property type="entry name" value="LRR"/>
    <property type="match status" value="1"/>
</dbReference>
<keyword evidence="2" id="KW-0677">Repeat</keyword>
<dbReference type="InterPro" id="IPR001245">
    <property type="entry name" value="Ser-Thr/Tyr_kinase_cat_dom"/>
</dbReference>
<keyword evidence="4" id="KW-1133">Transmembrane helix</keyword>
<dbReference type="Gene3D" id="3.80.10.10">
    <property type="entry name" value="Ribonuclease Inhibitor"/>
    <property type="match status" value="1"/>
</dbReference>
<dbReference type="PANTHER" id="PTHR44329">
    <property type="entry name" value="SERINE/THREONINE-PROTEIN KINASE TNNI3K-RELATED"/>
    <property type="match status" value="1"/>
</dbReference>
<evidence type="ECO:0000256" key="3">
    <source>
        <dbReference type="SAM" id="MobiDB-lite"/>
    </source>
</evidence>
<dbReference type="InterPro" id="IPR000719">
    <property type="entry name" value="Prot_kinase_dom"/>
</dbReference>
<dbReference type="InterPro" id="IPR051681">
    <property type="entry name" value="Ser/Thr_Kinases-Pseudokinases"/>
</dbReference>
<accession>A0A485L9K9</accession>
<dbReference type="GO" id="GO:0005524">
    <property type="term" value="F:ATP binding"/>
    <property type="evidence" value="ECO:0007669"/>
    <property type="project" value="InterPro"/>
</dbReference>
<dbReference type="InterPro" id="IPR011009">
    <property type="entry name" value="Kinase-like_dom_sf"/>
</dbReference>
<keyword evidence="4" id="KW-0472">Membrane</keyword>
<evidence type="ECO:0000313" key="7">
    <source>
        <dbReference type="EMBL" id="VFT94994.1"/>
    </source>
</evidence>
<proteinExistence type="predicted"/>
<evidence type="ECO:0000313" key="8">
    <source>
        <dbReference type="Proteomes" id="UP000332933"/>
    </source>
</evidence>
<evidence type="ECO:0000313" key="6">
    <source>
        <dbReference type="EMBL" id="KAF0690326.1"/>
    </source>
</evidence>
<organism evidence="7 8">
    <name type="scientific">Aphanomyces stellatus</name>
    <dbReference type="NCBI Taxonomy" id="120398"/>
    <lineage>
        <taxon>Eukaryota</taxon>
        <taxon>Sar</taxon>
        <taxon>Stramenopiles</taxon>
        <taxon>Oomycota</taxon>
        <taxon>Saprolegniomycetes</taxon>
        <taxon>Saprolegniales</taxon>
        <taxon>Verrucalvaceae</taxon>
        <taxon>Aphanomyces</taxon>
    </lineage>
</organism>
<keyword evidence="8" id="KW-1185">Reference proteome</keyword>
<keyword evidence="1" id="KW-0433">Leucine-rich repeat</keyword>
<name>A0A485L9K9_9STRA</name>
<sequence>MSSSSDTQFVAGTFPVDTFTAYCMYNAPKNFPGCFARANTPSTDWIDVSLNKKMSDVADSTRNKSLYAAPPATYKFSYLESMSSEALSIDMSGHGINKLGNMNAVNGSSVMNQLSVLSLNLANNVLIRIDKSTVFASSLLNLTLANNQISDFGGIASPALRNLNLRGNKIASFKNDTILFPNTLVTLDLSGNPITDFAQVTLPANLVELSLDQISTLQSIRQVDFSSLSVLSLQDTTVQNWFVSKDQFALLQGKLSAKTLVLRTTAQTKIKASSCDTSQTLPGSGGPITVCIDGPSDGSSNTTIYAIVGAVVGVAVIVVGYLFYRKYTQRRKSSRRHNAPGVSFSVFMGNSSRNSHLYMDMADSKKPHGKGGAAGAAAPGGRPRDPTLLASSSGGERYDVRFDPSMQQFRIDYKAIAIQNVLASGGFGIVHQAKYKGEIVAVKQLLPSIDGNSEAVTDFMEEIRLCSMLDHPHIVRFIGVTWTTLKDVGAVIEFMPNGDLANLVRQQQHGKVKLVWSSEEANLALGTYSKLQVLSDVASGLEYLHSFHIIHRDLKAKNVLLGEKYEAKLSDFGTSRSTIGDATMTAEVGTIAWIAPEVLKGKNYAESADMYSFGVLLSEVDTGFSPYGHLVTNGGSQLPKPVIAMKVMDGELRPTFTPSIPPEVLAIANQCLLHDPAARPTASQVGRMLADMVRSQTYSM</sequence>
<keyword evidence="4" id="KW-0812">Transmembrane</keyword>
<reference evidence="7 8" key="1">
    <citation type="submission" date="2019-03" db="EMBL/GenBank/DDBJ databases">
        <authorList>
            <person name="Gaulin E."/>
            <person name="Dumas B."/>
        </authorList>
    </citation>
    <scope>NUCLEOTIDE SEQUENCE [LARGE SCALE GENOMIC DNA]</scope>
    <source>
        <strain evidence="7">CBS 568.67</strain>
    </source>
</reference>
<protein>
    <submittedName>
        <fullName evidence="7">Aste57867_18257 protein</fullName>
    </submittedName>
</protein>
<dbReference type="EMBL" id="CAADRA010006402">
    <property type="protein sequence ID" value="VFT94994.1"/>
    <property type="molecule type" value="Genomic_DNA"/>
</dbReference>
<dbReference type="Pfam" id="PF07714">
    <property type="entry name" value="PK_Tyr_Ser-Thr"/>
    <property type="match status" value="1"/>
</dbReference>
<dbReference type="SUPFAM" id="SSF56112">
    <property type="entry name" value="Protein kinase-like (PK-like)"/>
    <property type="match status" value="1"/>
</dbReference>
<evidence type="ECO:0000256" key="4">
    <source>
        <dbReference type="SAM" id="Phobius"/>
    </source>
</evidence>
<dbReference type="EMBL" id="VJMH01006381">
    <property type="protein sequence ID" value="KAF0690326.1"/>
    <property type="molecule type" value="Genomic_DNA"/>
</dbReference>
<dbReference type="InterPro" id="IPR032675">
    <property type="entry name" value="LRR_dom_sf"/>
</dbReference>
<dbReference type="SMART" id="SM00220">
    <property type="entry name" value="S_TKc"/>
    <property type="match status" value="1"/>
</dbReference>
<reference evidence="6" key="2">
    <citation type="submission" date="2019-06" db="EMBL/GenBank/DDBJ databases">
        <title>Genomics analysis of Aphanomyces spp. identifies a new class of oomycete effector associated with host adaptation.</title>
        <authorList>
            <person name="Gaulin E."/>
        </authorList>
    </citation>
    <scope>NUCLEOTIDE SEQUENCE</scope>
    <source>
        <strain evidence="6">CBS 578.67</strain>
    </source>
</reference>
<dbReference type="PANTHER" id="PTHR44329:SF214">
    <property type="entry name" value="PROTEIN KINASE DOMAIN-CONTAINING PROTEIN"/>
    <property type="match status" value="1"/>
</dbReference>
<dbReference type="PROSITE" id="PS50011">
    <property type="entry name" value="PROTEIN_KINASE_DOM"/>
    <property type="match status" value="1"/>
</dbReference>
<feature type="domain" description="Protein kinase" evidence="5">
    <location>
        <begin position="416"/>
        <end position="693"/>
    </location>
</feature>
<dbReference type="OrthoDB" id="4062651at2759"/>
<dbReference type="CDD" id="cd13999">
    <property type="entry name" value="STKc_MAP3K-like"/>
    <property type="match status" value="1"/>
</dbReference>
<evidence type="ECO:0000259" key="5">
    <source>
        <dbReference type="PROSITE" id="PS50011"/>
    </source>
</evidence>
<dbReference type="AlphaFoldDB" id="A0A485L9K9"/>
<dbReference type="InterPro" id="IPR001611">
    <property type="entry name" value="Leu-rich_rpt"/>
</dbReference>
<feature type="transmembrane region" description="Helical" evidence="4">
    <location>
        <begin position="304"/>
        <end position="324"/>
    </location>
</feature>
<dbReference type="InterPro" id="IPR008271">
    <property type="entry name" value="Ser/Thr_kinase_AS"/>
</dbReference>
<dbReference type="SUPFAM" id="SSF52058">
    <property type="entry name" value="L domain-like"/>
    <property type="match status" value="1"/>
</dbReference>
<gene>
    <name evidence="7" type="primary">Aste57867_18257</name>
    <name evidence="6" type="ORF">As57867_018195</name>
    <name evidence="7" type="ORF">ASTE57867_18257</name>
</gene>
<evidence type="ECO:0000256" key="1">
    <source>
        <dbReference type="ARBA" id="ARBA00022614"/>
    </source>
</evidence>
<dbReference type="GO" id="GO:0004674">
    <property type="term" value="F:protein serine/threonine kinase activity"/>
    <property type="evidence" value="ECO:0007669"/>
    <property type="project" value="TreeGrafter"/>
</dbReference>
<feature type="region of interest" description="Disordered" evidence="3">
    <location>
        <begin position="364"/>
        <end position="396"/>
    </location>
</feature>